<dbReference type="KEGG" id="lgi:LOTGIDRAFT_170409"/>
<dbReference type="RefSeq" id="XP_009067302.1">
    <property type="nucleotide sequence ID" value="XM_009069054.1"/>
</dbReference>
<dbReference type="SUPFAM" id="SSF81296">
    <property type="entry name" value="E set domains"/>
    <property type="match status" value="2"/>
</dbReference>
<dbReference type="AlphaFoldDB" id="V3YVJ3"/>
<dbReference type="Pfam" id="PF00339">
    <property type="entry name" value="Arrestin_N"/>
    <property type="match status" value="1"/>
</dbReference>
<evidence type="ECO:0000259" key="2">
    <source>
        <dbReference type="Pfam" id="PF00339"/>
    </source>
</evidence>
<evidence type="ECO:0000313" key="3">
    <source>
        <dbReference type="EMBL" id="ESO81998.1"/>
    </source>
</evidence>
<proteinExistence type="inferred from homology"/>
<gene>
    <name evidence="3" type="ORF">LOTGIDRAFT_170409</name>
</gene>
<dbReference type="CTD" id="20241396"/>
<dbReference type="Gene3D" id="2.60.40.640">
    <property type="match status" value="2"/>
</dbReference>
<dbReference type="STRING" id="225164.V3YVJ3"/>
<feature type="domain" description="Arrestin-like N-terminal" evidence="2">
    <location>
        <begin position="8"/>
        <end position="106"/>
    </location>
</feature>
<reference evidence="3 4" key="1">
    <citation type="journal article" date="2013" name="Nature">
        <title>Insights into bilaterian evolution from three spiralian genomes.</title>
        <authorList>
            <person name="Simakov O."/>
            <person name="Marletaz F."/>
            <person name="Cho S.J."/>
            <person name="Edsinger-Gonzales E."/>
            <person name="Havlak P."/>
            <person name="Hellsten U."/>
            <person name="Kuo D.H."/>
            <person name="Larsson T."/>
            <person name="Lv J."/>
            <person name="Arendt D."/>
            <person name="Savage R."/>
            <person name="Osoegawa K."/>
            <person name="de Jong P."/>
            <person name="Grimwood J."/>
            <person name="Chapman J.A."/>
            <person name="Shapiro H."/>
            <person name="Aerts A."/>
            <person name="Otillar R.P."/>
            <person name="Terry A.Y."/>
            <person name="Boore J.L."/>
            <person name="Grigoriev I.V."/>
            <person name="Lindberg D.R."/>
            <person name="Seaver E.C."/>
            <person name="Weisblat D.A."/>
            <person name="Putnam N.H."/>
            <person name="Rokhsar D.S."/>
        </authorList>
    </citation>
    <scope>NUCLEOTIDE SEQUENCE [LARGE SCALE GENOMIC DNA]</scope>
</reference>
<dbReference type="InterPro" id="IPR014752">
    <property type="entry name" value="Arrestin-like_C"/>
</dbReference>
<dbReference type="InterPro" id="IPR014756">
    <property type="entry name" value="Ig_E-set"/>
</dbReference>
<dbReference type="EMBL" id="KB204066">
    <property type="protein sequence ID" value="ESO81998.1"/>
    <property type="molecule type" value="Genomic_DNA"/>
</dbReference>
<evidence type="ECO:0000256" key="1">
    <source>
        <dbReference type="ARBA" id="ARBA00005298"/>
    </source>
</evidence>
<comment type="similarity">
    <text evidence="1">Belongs to the arrestin family.</text>
</comment>
<sequence>MNVIVIKTDAGEYFPGNDVRGDVYLNIVRPTAAKGIKLDIYITEEFKYSYVSENGFLETEQSKIRHLKNENVILYERDSPLSHGSYRFPFEFTVPISTPGSFHSVHMESPEWKAVSLCVIIATAIDSTALTMSQSVVILNCTKQELDEKHVVSPQSTVYPVKSLLLWKKNRGISVTCKLLQNIYKTGENLELRLIIANNTAVNIISLKIKLIRHLKFKTLESTTRTATNFHCFVPKLDTISPVEKRGSYNDGEKLILTPEGGPHIIWEKFALMNGNISLMNNVLDKILIPLRDKNNVPFLPTLNGSAIECKYSLEIILDLNIEASITITHDIPCILPLSNKQWESIVLPEWTKNGIILSDC</sequence>
<dbReference type="InterPro" id="IPR050357">
    <property type="entry name" value="Arrestin_domain-protein"/>
</dbReference>
<dbReference type="OrthoDB" id="7785529at2759"/>
<dbReference type="HOGENOM" id="CLU_767892_0_0_1"/>
<name>V3YVJ3_LOTGI</name>
<dbReference type="OMA" id="EWLEWRP"/>
<dbReference type="PANTHER" id="PTHR11188:SF17">
    <property type="entry name" value="FI21816P1"/>
    <property type="match status" value="1"/>
</dbReference>
<dbReference type="GO" id="GO:0015031">
    <property type="term" value="P:protein transport"/>
    <property type="evidence" value="ECO:0007669"/>
    <property type="project" value="TreeGrafter"/>
</dbReference>
<dbReference type="GeneID" id="20241396"/>
<organism evidence="3 4">
    <name type="scientific">Lottia gigantea</name>
    <name type="common">Giant owl limpet</name>
    <dbReference type="NCBI Taxonomy" id="225164"/>
    <lineage>
        <taxon>Eukaryota</taxon>
        <taxon>Metazoa</taxon>
        <taxon>Spiralia</taxon>
        <taxon>Lophotrochozoa</taxon>
        <taxon>Mollusca</taxon>
        <taxon>Gastropoda</taxon>
        <taxon>Patellogastropoda</taxon>
        <taxon>Lottioidea</taxon>
        <taxon>Lottiidae</taxon>
        <taxon>Lottia</taxon>
    </lineage>
</organism>
<dbReference type="GO" id="GO:0005737">
    <property type="term" value="C:cytoplasm"/>
    <property type="evidence" value="ECO:0007669"/>
    <property type="project" value="TreeGrafter"/>
</dbReference>
<evidence type="ECO:0000313" key="4">
    <source>
        <dbReference type="Proteomes" id="UP000030746"/>
    </source>
</evidence>
<dbReference type="InterPro" id="IPR011021">
    <property type="entry name" value="Arrestin-like_N"/>
</dbReference>
<protein>
    <recommendedName>
        <fullName evidence="2">Arrestin-like N-terminal domain-containing protein</fullName>
    </recommendedName>
</protein>
<accession>V3YVJ3</accession>
<dbReference type="Proteomes" id="UP000030746">
    <property type="component" value="Unassembled WGS sequence"/>
</dbReference>
<keyword evidence="4" id="KW-1185">Reference proteome</keyword>
<dbReference type="PANTHER" id="PTHR11188">
    <property type="entry name" value="ARRESTIN DOMAIN CONTAINING PROTEIN"/>
    <property type="match status" value="1"/>
</dbReference>